<sequence length="127" mass="14223">MGRSISLQQIVKTASYEGLLKSAESIHSRDIPSTKPMSGKKEAHPDNPLKLEKEKYMIMKELHDRSRALQLSKATRSTVSKLLSGSSKENPRQQRNWVKCFKEQPGNFSQGNSPATHSNSNPTRSSK</sequence>
<dbReference type="Proteomes" id="UP000886595">
    <property type="component" value="Unassembled WGS sequence"/>
</dbReference>
<dbReference type="AlphaFoldDB" id="A0A8X7QFS9"/>
<organism evidence="2 3">
    <name type="scientific">Brassica carinata</name>
    <name type="common">Ethiopian mustard</name>
    <name type="synonym">Abyssinian cabbage</name>
    <dbReference type="NCBI Taxonomy" id="52824"/>
    <lineage>
        <taxon>Eukaryota</taxon>
        <taxon>Viridiplantae</taxon>
        <taxon>Streptophyta</taxon>
        <taxon>Embryophyta</taxon>
        <taxon>Tracheophyta</taxon>
        <taxon>Spermatophyta</taxon>
        <taxon>Magnoliopsida</taxon>
        <taxon>eudicotyledons</taxon>
        <taxon>Gunneridae</taxon>
        <taxon>Pentapetalae</taxon>
        <taxon>rosids</taxon>
        <taxon>malvids</taxon>
        <taxon>Brassicales</taxon>
        <taxon>Brassicaceae</taxon>
        <taxon>Brassiceae</taxon>
        <taxon>Brassica</taxon>
    </lineage>
</organism>
<comment type="caution">
    <text evidence="2">The sequence shown here is derived from an EMBL/GenBank/DDBJ whole genome shotgun (WGS) entry which is preliminary data.</text>
</comment>
<gene>
    <name evidence="2" type="ORF">Bca52824_064139</name>
</gene>
<name>A0A8X7QFS9_BRACI</name>
<accession>A0A8X7QFS9</accession>
<feature type="compositionally biased region" description="Polar residues" evidence="1">
    <location>
        <begin position="106"/>
        <end position="127"/>
    </location>
</feature>
<evidence type="ECO:0000256" key="1">
    <source>
        <dbReference type="SAM" id="MobiDB-lite"/>
    </source>
</evidence>
<proteinExistence type="predicted"/>
<reference evidence="2 3" key="1">
    <citation type="submission" date="2020-02" db="EMBL/GenBank/DDBJ databases">
        <authorList>
            <person name="Ma Q."/>
            <person name="Huang Y."/>
            <person name="Song X."/>
            <person name="Pei D."/>
        </authorList>
    </citation>
    <scope>NUCLEOTIDE SEQUENCE [LARGE SCALE GENOMIC DNA]</scope>
    <source>
        <strain evidence="2">Sxm20200214</strain>
        <tissue evidence="2">Leaf</tissue>
    </source>
</reference>
<feature type="region of interest" description="Disordered" evidence="1">
    <location>
        <begin position="23"/>
        <end position="50"/>
    </location>
</feature>
<feature type="compositionally biased region" description="Basic and acidic residues" evidence="1">
    <location>
        <begin position="39"/>
        <end position="50"/>
    </location>
</feature>
<dbReference type="EMBL" id="JAAMPC010000013">
    <property type="protein sequence ID" value="KAG2269584.1"/>
    <property type="molecule type" value="Genomic_DNA"/>
</dbReference>
<feature type="compositionally biased region" description="Polar residues" evidence="1">
    <location>
        <begin position="72"/>
        <end position="96"/>
    </location>
</feature>
<evidence type="ECO:0000313" key="2">
    <source>
        <dbReference type="EMBL" id="KAG2269584.1"/>
    </source>
</evidence>
<feature type="region of interest" description="Disordered" evidence="1">
    <location>
        <begin position="67"/>
        <end position="127"/>
    </location>
</feature>
<keyword evidence="3" id="KW-1185">Reference proteome</keyword>
<evidence type="ECO:0000313" key="3">
    <source>
        <dbReference type="Proteomes" id="UP000886595"/>
    </source>
</evidence>
<protein>
    <submittedName>
        <fullName evidence="2">Uncharacterized protein</fullName>
    </submittedName>
</protein>